<name>A0ACB8H7D9_PSICU</name>
<protein>
    <submittedName>
        <fullName evidence="1">Uncharacterized protein</fullName>
    </submittedName>
</protein>
<accession>A0ACB8H7D9</accession>
<organism evidence="1 2">
    <name type="scientific">Psilocybe cubensis</name>
    <name type="common">Psychedelic mushroom</name>
    <name type="synonym">Stropharia cubensis</name>
    <dbReference type="NCBI Taxonomy" id="181762"/>
    <lineage>
        <taxon>Eukaryota</taxon>
        <taxon>Fungi</taxon>
        <taxon>Dikarya</taxon>
        <taxon>Basidiomycota</taxon>
        <taxon>Agaricomycotina</taxon>
        <taxon>Agaricomycetes</taxon>
        <taxon>Agaricomycetidae</taxon>
        <taxon>Agaricales</taxon>
        <taxon>Agaricineae</taxon>
        <taxon>Strophariaceae</taxon>
        <taxon>Psilocybe</taxon>
    </lineage>
</organism>
<keyword evidence="2" id="KW-1185">Reference proteome</keyword>
<dbReference type="EMBL" id="JAFIQS020000003">
    <property type="protein sequence ID" value="KAH9483567.1"/>
    <property type="molecule type" value="Genomic_DNA"/>
</dbReference>
<reference evidence="1" key="1">
    <citation type="submission" date="2021-10" db="EMBL/GenBank/DDBJ databases">
        <title>Psilocybe cubensis genome.</title>
        <authorList>
            <person name="Mckernan K.J."/>
            <person name="Crawford S."/>
            <person name="Trippe A."/>
            <person name="Kane L.T."/>
            <person name="Mclaughlin S."/>
        </authorList>
    </citation>
    <scope>NUCLEOTIDE SEQUENCE</scope>
    <source>
        <strain evidence="1">MGC-MH-2018</strain>
    </source>
</reference>
<evidence type="ECO:0000313" key="1">
    <source>
        <dbReference type="EMBL" id="KAH9483567.1"/>
    </source>
</evidence>
<dbReference type="Proteomes" id="UP000664032">
    <property type="component" value="Unassembled WGS sequence"/>
</dbReference>
<gene>
    <name evidence="1" type="ORF">JR316_0003037</name>
</gene>
<sequence length="261" mass="29077">MPTNPSLRVSATTVPEIPNRDAQWPAPAAVIKMTAESISGAFSPMREPIPLSTLATDITARITLRTFLPSADGDVRLNNSQMTAIKHALEHPNDTNSPEALVNSQSSDWRLYDVLKTARVLRAQIWNGLVDESEQQDLGFLRRCKQLWVTRPTEDNVDCTRDLERGEELYEGERMGLERVVKAVVKEVTRECELVAVTTPGGGDVDVERVWMVKLRLVVPHSSKALNRLMINESFIVPQIGQSAYVNAPNLLDFDEQKSGT</sequence>
<comment type="caution">
    <text evidence="1">The sequence shown here is derived from an EMBL/GenBank/DDBJ whole genome shotgun (WGS) entry which is preliminary data.</text>
</comment>
<evidence type="ECO:0000313" key="2">
    <source>
        <dbReference type="Proteomes" id="UP000664032"/>
    </source>
</evidence>
<proteinExistence type="predicted"/>